<dbReference type="FunFam" id="3.40.190.10:FF:000005">
    <property type="entry name" value="Porphobilinogen deaminase"/>
    <property type="match status" value="1"/>
</dbReference>
<comment type="similarity">
    <text evidence="2">Belongs to the HMBS family.</text>
</comment>
<dbReference type="Gene3D" id="3.40.190.10">
    <property type="entry name" value="Periplasmic binding protein-like II"/>
    <property type="match status" value="2"/>
</dbReference>
<evidence type="ECO:0000256" key="4">
    <source>
        <dbReference type="ARBA" id="ARBA00022679"/>
    </source>
</evidence>
<dbReference type="PRINTS" id="PR00151">
    <property type="entry name" value="PORPHBDMNASE"/>
</dbReference>
<accession>A0A382GY51</accession>
<dbReference type="GO" id="GO:0005737">
    <property type="term" value="C:cytoplasm"/>
    <property type="evidence" value="ECO:0007669"/>
    <property type="project" value="TreeGrafter"/>
</dbReference>
<dbReference type="EMBL" id="UINC01058057">
    <property type="protein sequence ID" value="SVB79899.1"/>
    <property type="molecule type" value="Genomic_DNA"/>
</dbReference>
<sequence>MALVQARTFAKTIEQCRGISTEISAIKTTGDRLTQKPLATIGGKRLFVKEIEEALLSGEVDVAVHSAKDMPTELPKGLAIGAVLPRADPLDALVLPIHLKKLERGTSAIIASLGPTPRVGTGSVRRISQLRRILPQARFDSIRGNLDTRLKKVDARQYDAIVLAVAGLQRLGYTKRISMALPIDLCVPAPGQGAIILEVRSDDR</sequence>
<dbReference type="PANTHER" id="PTHR11557">
    <property type="entry name" value="PORPHOBILINOGEN DEAMINASE"/>
    <property type="match status" value="1"/>
</dbReference>
<comment type="cofactor">
    <cofactor evidence="1">
        <name>dipyrromethane</name>
        <dbReference type="ChEBI" id="CHEBI:60342"/>
    </cofactor>
</comment>
<dbReference type="InterPro" id="IPR000860">
    <property type="entry name" value="HemC"/>
</dbReference>
<keyword evidence="5" id="KW-0627">Porphyrin biosynthesis</keyword>
<dbReference type="EC" id="2.5.1.61" evidence="3"/>
<organism evidence="7">
    <name type="scientific">marine metagenome</name>
    <dbReference type="NCBI Taxonomy" id="408172"/>
    <lineage>
        <taxon>unclassified sequences</taxon>
        <taxon>metagenomes</taxon>
        <taxon>ecological metagenomes</taxon>
    </lineage>
</organism>
<dbReference type="NCBIfam" id="TIGR00212">
    <property type="entry name" value="hemC"/>
    <property type="match status" value="1"/>
</dbReference>
<evidence type="ECO:0000256" key="1">
    <source>
        <dbReference type="ARBA" id="ARBA00001916"/>
    </source>
</evidence>
<proteinExistence type="inferred from homology"/>
<gene>
    <name evidence="7" type="ORF">METZ01_LOCUS232753</name>
</gene>
<dbReference type="SUPFAM" id="SSF53850">
    <property type="entry name" value="Periplasmic binding protein-like II"/>
    <property type="match status" value="1"/>
</dbReference>
<dbReference type="PANTHER" id="PTHR11557:SF0">
    <property type="entry name" value="PORPHOBILINOGEN DEAMINASE"/>
    <property type="match status" value="1"/>
</dbReference>
<dbReference type="InterPro" id="IPR022417">
    <property type="entry name" value="Porphobilin_deaminase_N"/>
</dbReference>
<dbReference type="AlphaFoldDB" id="A0A382GY51"/>
<protein>
    <recommendedName>
        <fullName evidence="3">hydroxymethylbilane synthase</fullName>
        <ecNumber evidence="3">2.5.1.61</ecNumber>
    </recommendedName>
</protein>
<evidence type="ECO:0000256" key="5">
    <source>
        <dbReference type="ARBA" id="ARBA00023244"/>
    </source>
</evidence>
<feature type="domain" description="Porphobilinogen deaminase N-terminal" evidence="6">
    <location>
        <begin position="1"/>
        <end position="203"/>
    </location>
</feature>
<name>A0A382GY51_9ZZZZ</name>
<keyword evidence="4" id="KW-0808">Transferase</keyword>
<dbReference type="GO" id="GO:0006783">
    <property type="term" value="P:heme biosynthetic process"/>
    <property type="evidence" value="ECO:0007669"/>
    <property type="project" value="TreeGrafter"/>
</dbReference>
<evidence type="ECO:0000313" key="7">
    <source>
        <dbReference type="EMBL" id="SVB79899.1"/>
    </source>
</evidence>
<evidence type="ECO:0000256" key="2">
    <source>
        <dbReference type="ARBA" id="ARBA00005638"/>
    </source>
</evidence>
<dbReference type="GO" id="GO:0004418">
    <property type="term" value="F:hydroxymethylbilane synthase activity"/>
    <property type="evidence" value="ECO:0007669"/>
    <property type="project" value="UniProtKB-EC"/>
</dbReference>
<reference evidence="7" key="1">
    <citation type="submission" date="2018-05" db="EMBL/GenBank/DDBJ databases">
        <authorList>
            <person name="Lanie J.A."/>
            <person name="Ng W.-L."/>
            <person name="Kazmierczak K.M."/>
            <person name="Andrzejewski T.M."/>
            <person name="Davidsen T.M."/>
            <person name="Wayne K.J."/>
            <person name="Tettelin H."/>
            <person name="Glass J.I."/>
            <person name="Rusch D."/>
            <person name="Podicherti R."/>
            <person name="Tsui H.-C.T."/>
            <person name="Winkler M.E."/>
        </authorList>
    </citation>
    <scope>NUCLEOTIDE SEQUENCE</scope>
</reference>
<evidence type="ECO:0000259" key="6">
    <source>
        <dbReference type="Pfam" id="PF01379"/>
    </source>
</evidence>
<evidence type="ECO:0000256" key="3">
    <source>
        <dbReference type="ARBA" id="ARBA00012655"/>
    </source>
</evidence>
<dbReference type="Pfam" id="PF01379">
    <property type="entry name" value="Porphobil_deam"/>
    <property type="match status" value="1"/>
</dbReference>
<feature type="non-terminal residue" evidence="7">
    <location>
        <position position="204"/>
    </location>
</feature>